<organism evidence="5 6">
    <name type="scientific">Coemansia biformis</name>
    <dbReference type="NCBI Taxonomy" id="1286918"/>
    <lineage>
        <taxon>Eukaryota</taxon>
        <taxon>Fungi</taxon>
        <taxon>Fungi incertae sedis</taxon>
        <taxon>Zoopagomycota</taxon>
        <taxon>Kickxellomycotina</taxon>
        <taxon>Kickxellomycetes</taxon>
        <taxon>Kickxellales</taxon>
        <taxon>Kickxellaceae</taxon>
        <taxon>Coemansia</taxon>
    </lineage>
</organism>
<dbReference type="SUPFAM" id="SSF48452">
    <property type="entry name" value="TPR-like"/>
    <property type="match status" value="2"/>
</dbReference>
<feature type="region of interest" description="Disordered" evidence="4">
    <location>
        <begin position="740"/>
        <end position="759"/>
    </location>
</feature>
<gene>
    <name evidence="5" type="ORF">LPJ61_000926</name>
</gene>
<protein>
    <recommendedName>
        <fullName evidence="7">TPR-like protein</fullName>
    </recommendedName>
</protein>
<dbReference type="PROSITE" id="PS50005">
    <property type="entry name" value="TPR"/>
    <property type="match status" value="1"/>
</dbReference>
<keyword evidence="6" id="KW-1185">Reference proteome</keyword>
<evidence type="ECO:0000256" key="1">
    <source>
        <dbReference type="ARBA" id="ARBA00002550"/>
    </source>
</evidence>
<dbReference type="OrthoDB" id="29013at2759"/>
<comment type="similarity">
    <text evidence="2">Belongs to the YPP1 family.</text>
</comment>
<evidence type="ECO:0000256" key="4">
    <source>
        <dbReference type="SAM" id="MobiDB-lite"/>
    </source>
</evidence>
<feature type="compositionally biased region" description="Low complexity" evidence="4">
    <location>
        <begin position="838"/>
        <end position="848"/>
    </location>
</feature>
<dbReference type="AlphaFoldDB" id="A0A9W7YH05"/>
<dbReference type="InterPro" id="IPR019734">
    <property type="entry name" value="TPR_rpt"/>
</dbReference>
<evidence type="ECO:0000256" key="2">
    <source>
        <dbReference type="ARBA" id="ARBA00038251"/>
    </source>
</evidence>
<evidence type="ECO:0000313" key="6">
    <source>
        <dbReference type="Proteomes" id="UP001143981"/>
    </source>
</evidence>
<evidence type="ECO:0008006" key="7">
    <source>
        <dbReference type="Google" id="ProtNLM"/>
    </source>
</evidence>
<feature type="region of interest" description="Disordered" evidence="4">
    <location>
        <begin position="769"/>
        <end position="848"/>
    </location>
</feature>
<dbReference type="Proteomes" id="UP001143981">
    <property type="component" value="Unassembled WGS sequence"/>
</dbReference>
<accession>A0A9W7YH05</accession>
<feature type="region of interest" description="Disordered" evidence="4">
    <location>
        <begin position="634"/>
        <end position="656"/>
    </location>
</feature>
<dbReference type="InterPro" id="IPR051722">
    <property type="entry name" value="Endocytosis_PI4K-reg_protein"/>
</dbReference>
<dbReference type="PANTHER" id="PTHR23083">
    <property type="entry name" value="TETRATRICOPEPTIDE REPEAT PROTEIN, TPR"/>
    <property type="match status" value="1"/>
</dbReference>
<comment type="function">
    <text evidence="1">Involved in endocytosis.</text>
</comment>
<dbReference type="Gene3D" id="1.25.40.10">
    <property type="entry name" value="Tetratricopeptide repeat domain"/>
    <property type="match status" value="2"/>
</dbReference>
<keyword evidence="3" id="KW-0802">TPR repeat</keyword>
<dbReference type="InterPro" id="IPR011990">
    <property type="entry name" value="TPR-like_helical_dom_sf"/>
</dbReference>
<dbReference type="PANTHER" id="PTHR23083:SF464">
    <property type="entry name" value="TETRATRICOPEPTIDE REPEAT DOMAIN 7, ISOFORM A"/>
    <property type="match status" value="1"/>
</dbReference>
<dbReference type="EMBL" id="JANBOI010000060">
    <property type="protein sequence ID" value="KAJ1734724.1"/>
    <property type="molecule type" value="Genomic_DNA"/>
</dbReference>
<evidence type="ECO:0000313" key="5">
    <source>
        <dbReference type="EMBL" id="KAJ1734724.1"/>
    </source>
</evidence>
<feature type="repeat" description="TPR" evidence="3">
    <location>
        <begin position="946"/>
        <end position="979"/>
    </location>
</feature>
<comment type="caution">
    <text evidence="5">The sequence shown here is derived from an EMBL/GenBank/DDBJ whole genome shotgun (WGS) entry which is preliminary data.</text>
</comment>
<evidence type="ECO:0000256" key="3">
    <source>
        <dbReference type="PROSITE-ProRule" id="PRU00339"/>
    </source>
</evidence>
<name>A0A9W7YH05_9FUNG</name>
<sequence length="1078" mass="115207">MRNQSAALREIDAARCVGRWSAVGPLAARLTRHESPGQVFSLIVASEAELEEHLAAVEWDPQEHWKDEGARHDAQDGARLTVRYPMVISGSGRLGAIEKQLRQAGRQTMTEEEEYQYKVVLAKVRFHAADFAQCKGAIESLPVTIGGESSLSPAYAKQLYMAQMVMRGIALEMDGDLAAAHAVYETAVREFRSKLSPQAAVVVPRGSEAGSGPGNHEELVNWPEEALYRRAMLSLALGDKATGLRQLESYICHMDGAIPATFRAFRRLRANRLYMEIVRQGLAADPAAGVPRELRSSVMASHRRHMALLKALYAFPKANEAHAEVLDAVDCAAQDWELVGAFSRPDSLRLLEIMYEAAHLTHNSPRVLRHLVHALIRFGDYHEASLALGTYRMLVERQLEGAKKAVSAAAREGTGARGALDTNNVESINSILRTAVVGARLFFVHLASAPECLSLVHFANGLIEDVDARDPKHEVMPEVPHAVKAQLALWKGAAHGLLAQRSRDPDNRADHHTAALQLLQQAAAQCPDLYDAHYYLALEQALGARDIAAATEAAKQAVALDPRRLEAWHLLALLSTARKDFAKAQQICDVAMRQSEWWDVYCEIEQGAQEADVAEQPTGGLGLGLGLGVPGAGDAAATTTTPATAGGRGTATAATPGSTESGMDFFDIAMTRLAIEGRLNGYNACLEAQPRLFALYGRVYGPAIGSADDIDTASSAMEGGGGCIDALAIGSLRAGRAGPVARRRLSSSQISGKRSLARSLARSVLPRHARYSSHGGDQLFAPSATDDALPQEARPASPGPRLERDSTGGGGPLDASDDGHKQAESPKRQRSMPHLRQPSASSSAATPETPAEAYFDGLVQIAGRAGSGSGAGAGAGGRAAAVAGMHGSKGVYYTAVLTRLGRQRAEAKRALCALWLSTAAAFAALQRPGEAAGATSEALAACPESPEALTMRGRLAVAQSKHMSALNEFHAAVSLEANNIRASVGLAHVEYLLGRRDVALGLLKNITRAHGWSDPEAWYWLGRLERELALQQAGPDGAADARGEAARAQTLARALEYMEYALDLECSQPVRPFSILRP</sequence>
<feature type="compositionally biased region" description="Basic and acidic residues" evidence="4">
    <location>
        <begin position="817"/>
        <end position="827"/>
    </location>
</feature>
<proteinExistence type="inferred from homology"/>
<reference evidence="5" key="1">
    <citation type="submission" date="2022-07" db="EMBL/GenBank/DDBJ databases">
        <title>Phylogenomic reconstructions and comparative analyses of Kickxellomycotina fungi.</title>
        <authorList>
            <person name="Reynolds N.K."/>
            <person name="Stajich J.E."/>
            <person name="Barry K."/>
            <person name="Grigoriev I.V."/>
            <person name="Crous P."/>
            <person name="Smith M.E."/>
        </authorList>
    </citation>
    <scope>NUCLEOTIDE SEQUENCE</scope>
    <source>
        <strain evidence="5">BCRC 34381</strain>
    </source>
</reference>